<keyword evidence="1" id="KW-0812">Transmembrane</keyword>
<dbReference type="GO" id="GO:0004175">
    <property type="term" value="F:endopeptidase activity"/>
    <property type="evidence" value="ECO:0007669"/>
    <property type="project" value="UniProtKB-ARBA"/>
</dbReference>
<feature type="domain" description="CAAX prenyl protease 2/Lysostaphin resistance protein A-like" evidence="2">
    <location>
        <begin position="123"/>
        <end position="236"/>
    </location>
</feature>
<keyword evidence="1" id="KW-0472">Membrane</keyword>
<feature type="transmembrane region" description="Helical" evidence="1">
    <location>
        <begin position="42"/>
        <end position="63"/>
    </location>
</feature>
<keyword evidence="3" id="KW-0645">Protease</keyword>
<feature type="transmembrane region" description="Helical" evidence="1">
    <location>
        <begin position="118"/>
        <end position="136"/>
    </location>
</feature>
<dbReference type="EMBL" id="CP106879">
    <property type="protein sequence ID" value="UYC80834.1"/>
    <property type="molecule type" value="Genomic_DNA"/>
</dbReference>
<evidence type="ECO:0000256" key="1">
    <source>
        <dbReference type="SAM" id="Phobius"/>
    </source>
</evidence>
<keyword evidence="3" id="KW-0378">Hydrolase</keyword>
<dbReference type="AlphaFoldDB" id="A0A9Q9P813"/>
<dbReference type="RefSeq" id="WP_262139088.1">
    <property type="nucleotide sequence ID" value="NZ_CP106879.1"/>
</dbReference>
<organism evidence="3 4">
    <name type="scientific">Curtobacterium poinsettiae</name>
    <dbReference type="NCBI Taxonomy" id="159612"/>
    <lineage>
        <taxon>Bacteria</taxon>
        <taxon>Bacillati</taxon>
        <taxon>Actinomycetota</taxon>
        <taxon>Actinomycetes</taxon>
        <taxon>Micrococcales</taxon>
        <taxon>Microbacteriaceae</taxon>
        <taxon>Curtobacterium</taxon>
    </lineage>
</organism>
<evidence type="ECO:0000259" key="2">
    <source>
        <dbReference type="Pfam" id="PF02517"/>
    </source>
</evidence>
<accession>A0A9Q9P813</accession>
<evidence type="ECO:0000313" key="4">
    <source>
        <dbReference type="Proteomes" id="UP001062223"/>
    </source>
</evidence>
<feature type="transmembrane region" description="Helical" evidence="1">
    <location>
        <begin position="156"/>
        <end position="181"/>
    </location>
</feature>
<feature type="transmembrane region" description="Helical" evidence="1">
    <location>
        <begin position="225"/>
        <end position="245"/>
    </location>
</feature>
<reference evidence="3" key="1">
    <citation type="submission" date="2022-09" db="EMBL/GenBank/DDBJ databases">
        <title>Taxonomy of Curtobacterium flaccumfaciens.</title>
        <authorList>
            <person name="Osdaghi E."/>
            <person name="Taghavi S.M."/>
            <person name="Hamidizade M."/>
            <person name="Abachi H."/>
            <person name="Fazliarab A."/>
            <person name="Baeyen S."/>
            <person name="Portier P."/>
            <person name="Van Vaerenbergh J."/>
            <person name="Jacques M.-A."/>
        </authorList>
    </citation>
    <scope>NUCLEOTIDE SEQUENCE</scope>
    <source>
        <strain evidence="3">AGQB46</strain>
    </source>
</reference>
<dbReference type="GO" id="GO:0008237">
    <property type="term" value="F:metallopeptidase activity"/>
    <property type="evidence" value="ECO:0007669"/>
    <property type="project" value="UniProtKB-KW"/>
</dbReference>
<sequence length="294" mass="31398">MPQPRLRALLLGLAGWLLIGASLGLSVGIASAFDQAFGLARSTAVFVQAALMSALVVPAIVLLRRRVDHRSLGSLGLSARIVRPLTTGIAVGVGTGLVVWVPAWLAGWIRVDDLDPVAFARFVLVNGIVLALFEALPEELALRGYMWTNLRDGWGLVVATLATTALFPFVGLVVGPVRWLITTALGDTGNELSVFPAGNEPVVYVLQLALFGLALVAARRLPMEGALLVAVAFHWTQLSVTRTVLGGTGWLESGWTITWVEPDAIALVLVHIVLAGAVFVTTRQVMQRRVSMRS</sequence>
<feature type="transmembrane region" description="Helical" evidence="1">
    <location>
        <begin position="84"/>
        <end position="106"/>
    </location>
</feature>
<feature type="transmembrane region" description="Helical" evidence="1">
    <location>
        <begin position="201"/>
        <end position="218"/>
    </location>
</feature>
<dbReference type="KEGG" id="cpoi:OE229_17260"/>
<keyword evidence="3" id="KW-0482">Metalloprotease</keyword>
<dbReference type="Proteomes" id="UP001062223">
    <property type="component" value="Chromosome"/>
</dbReference>
<keyword evidence="1" id="KW-1133">Transmembrane helix</keyword>
<proteinExistence type="predicted"/>
<dbReference type="GO" id="GO:0080120">
    <property type="term" value="P:CAAX-box protein maturation"/>
    <property type="evidence" value="ECO:0007669"/>
    <property type="project" value="UniProtKB-ARBA"/>
</dbReference>
<gene>
    <name evidence="3" type="ORF">OE229_17260</name>
</gene>
<name>A0A9Q9P813_9MICO</name>
<protein>
    <submittedName>
        <fullName evidence="3">CPBP family intramembrane metalloprotease</fullName>
    </submittedName>
</protein>
<dbReference type="Pfam" id="PF02517">
    <property type="entry name" value="Rce1-like"/>
    <property type="match status" value="1"/>
</dbReference>
<evidence type="ECO:0000313" key="3">
    <source>
        <dbReference type="EMBL" id="UYC80834.1"/>
    </source>
</evidence>
<feature type="transmembrane region" description="Helical" evidence="1">
    <location>
        <begin position="265"/>
        <end position="286"/>
    </location>
</feature>
<dbReference type="InterPro" id="IPR003675">
    <property type="entry name" value="Rce1/LyrA-like_dom"/>
</dbReference>